<evidence type="ECO:0000256" key="6">
    <source>
        <dbReference type="SAM" id="Coils"/>
    </source>
</evidence>
<dbReference type="PANTHER" id="PTHR10809:SF6">
    <property type="entry name" value="AT11025P-RELATED"/>
    <property type="match status" value="1"/>
</dbReference>
<feature type="region of interest" description="Disordered" evidence="7">
    <location>
        <begin position="126"/>
        <end position="155"/>
    </location>
</feature>
<comment type="subcellular location">
    <subcellularLocation>
        <location evidence="1">Membrane</location>
        <topology evidence="1">Single-pass type IV membrane protein</topology>
    </subcellularLocation>
</comment>
<dbReference type="InterPro" id="IPR000535">
    <property type="entry name" value="MSP_dom"/>
</dbReference>
<dbReference type="PIRSF" id="PIRSF019693">
    <property type="entry name" value="VAMP-associated"/>
    <property type="match status" value="1"/>
</dbReference>
<evidence type="ECO:0000259" key="9">
    <source>
        <dbReference type="PROSITE" id="PS50202"/>
    </source>
</evidence>
<dbReference type="FunFam" id="2.60.40.10:FF:000813">
    <property type="entry name" value="Vesicle-associated protein 1-1"/>
    <property type="match status" value="1"/>
</dbReference>
<dbReference type="SUPFAM" id="SSF49354">
    <property type="entry name" value="PapD-like"/>
    <property type="match status" value="1"/>
</dbReference>
<feature type="compositionally biased region" description="Low complexity" evidence="7">
    <location>
        <begin position="141"/>
        <end position="150"/>
    </location>
</feature>
<dbReference type="PANTHER" id="PTHR10809">
    <property type="entry name" value="VESICLE-ASSOCIATED MEMBRANE PROTEIN-ASSOCIATED PROTEIN"/>
    <property type="match status" value="1"/>
</dbReference>
<evidence type="ECO:0000256" key="3">
    <source>
        <dbReference type="ARBA" id="ARBA00022692"/>
    </source>
</evidence>
<organism evidence="10">
    <name type="scientific">Anthurium amnicola</name>
    <dbReference type="NCBI Taxonomy" id="1678845"/>
    <lineage>
        <taxon>Eukaryota</taxon>
        <taxon>Viridiplantae</taxon>
        <taxon>Streptophyta</taxon>
        <taxon>Embryophyta</taxon>
        <taxon>Tracheophyta</taxon>
        <taxon>Spermatophyta</taxon>
        <taxon>Magnoliopsida</taxon>
        <taxon>Liliopsida</taxon>
        <taxon>Araceae</taxon>
        <taxon>Pothoideae</taxon>
        <taxon>Potheae</taxon>
        <taxon>Anthurium</taxon>
    </lineage>
</organism>
<accession>A0A1D1YB25</accession>
<keyword evidence="5 8" id="KW-0472">Membrane</keyword>
<dbReference type="InterPro" id="IPR008962">
    <property type="entry name" value="PapD-like_sf"/>
</dbReference>
<evidence type="ECO:0000256" key="5">
    <source>
        <dbReference type="ARBA" id="ARBA00023136"/>
    </source>
</evidence>
<dbReference type="InterPro" id="IPR013783">
    <property type="entry name" value="Ig-like_fold"/>
</dbReference>
<dbReference type="GO" id="GO:0090158">
    <property type="term" value="P:endoplasmic reticulum membrane organization"/>
    <property type="evidence" value="ECO:0007669"/>
    <property type="project" value="TreeGrafter"/>
</dbReference>
<evidence type="ECO:0000256" key="2">
    <source>
        <dbReference type="ARBA" id="ARBA00008932"/>
    </source>
</evidence>
<evidence type="ECO:0000313" key="10">
    <source>
        <dbReference type="EMBL" id="JAT51839.1"/>
    </source>
</evidence>
<dbReference type="Pfam" id="PF00635">
    <property type="entry name" value="Motile_Sperm"/>
    <property type="match status" value="1"/>
</dbReference>
<comment type="similarity">
    <text evidence="2">Belongs to the VAMP-associated protein (VAP) (TC 9.B.17) family.</text>
</comment>
<feature type="domain" description="MSP" evidence="9">
    <location>
        <begin position="6"/>
        <end position="126"/>
    </location>
</feature>
<keyword evidence="3 8" id="KW-0812">Transmembrane</keyword>
<dbReference type="GO" id="GO:0061817">
    <property type="term" value="P:endoplasmic reticulum-plasma membrane tethering"/>
    <property type="evidence" value="ECO:0007669"/>
    <property type="project" value="TreeGrafter"/>
</dbReference>
<dbReference type="EMBL" id="GDJX01016097">
    <property type="protein sequence ID" value="JAT51839.1"/>
    <property type="molecule type" value="Transcribed_RNA"/>
</dbReference>
<feature type="transmembrane region" description="Helical" evidence="8">
    <location>
        <begin position="216"/>
        <end position="236"/>
    </location>
</feature>
<dbReference type="GO" id="GO:0005789">
    <property type="term" value="C:endoplasmic reticulum membrane"/>
    <property type="evidence" value="ECO:0007669"/>
    <property type="project" value="InterPro"/>
</dbReference>
<dbReference type="GO" id="GO:0005886">
    <property type="term" value="C:plasma membrane"/>
    <property type="evidence" value="ECO:0007669"/>
    <property type="project" value="TreeGrafter"/>
</dbReference>
<dbReference type="InterPro" id="IPR016763">
    <property type="entry name" value="VAP"/>
</dbReference>
<sequence>MSSGELLEIEPVELKFPFELKKQISCSLQLSNKTDDYVAFKVKTTNPKKYCVRPNTGVVLPRSTCDIIVTMQSQKESPVDMQCKDKFLVQSVIADPGSTVKDITPEMFTKESGKTVEECRLRVLYVSPPQPPSPVPEGSEEGSSPRPSVSDNGTLNASDLLVASRSFSESQEKSPEAMALISKLTDEKNSILLQNNKLRQEMDFLRREVSKQRARGFSLTVVVLIVVSGILLGYFLKK</sequence>
<gene>
    <name evidence="10" type="primary">PVA12_6</name>
    <name evidence="10" type="ORF">g.15315</name>
</gene>
<dbReference type="PROSITE" id="PS50202">
    <property type="entry name" value="MSP"/>
    <property type="match status" value="1"/>
</dbReference>
<keyword evidence="4 8" id="KW-1133">Transmembrane helix</keyword>
<keyword evidence="6" id="KW-0175">Coiled coil</keyword>
<protein>
    <submittedName>
        <fullName evidence="10">Vesicle-associated protein 1-2</fullName>
    </submittedName>
</protein>
<dbReference type="Gene3D" id="2.60.40.10">
    <property type="entry name" value="Immunoglobulins"/>
    <property type="match status" value="1"/>
</dbReference>
<dbReference type="AlphaFoldDB" id="A0A1D1YB25"/>
<proteinExistence type="inferred from homology"/>
<evidence type="ECO:0000256" key="4">
    <source>
        <dbReference type="ARBA" id="ARBA00022989"/>
    </source>
</evidence>
<evidence type="ECO:0000256" key="7">
    <source>
        <dbReference type="SAM" id="MobiDB-lite"/>
    </source>
</evidence>
<evidence type="ECO:0000256" key="8">
    <source>
        <dbReference type="SAM" id="Phobius"/>
    </source>
</evidence>
<reference evidence="10" key="1">
    <citation type="submission" date="2015-07" db="EMBL/GenBank/DDBJ databases">
        <title>Transcriptome Assembly of Anthurium amnicola.</title>
        <authorList>
            <person name="Suzuki J."/>
        </authorList>
    </citation>
    <scope>NUCLEOTIDE SEQUENCE</scope>
</reference>
<feature type="coiled-coil region" evidence="6">
    <location>
        <begin position="181"/>
        <end position="215"/>
    </location>
</feature>
<name>A0A1D1YB25_9ARAE</name>
<evidence type="ECO:0000256" key="1">
    <source>
        <dbReference type="ARBA" id="ARBA00004211"/>
    </source>
</evidence>